<dbReference type="Proteomes" id="UP000184510">
    <property type="component" value="Unassembled WGS sequence"/>
</dbReference>
<protein>
    <submittedName>
        <fullName evidence="1">Predicted thiol-disulfide oxidoreductase YuxK, DCC family</fullName>
    </submittedName>
</protein>
<name>A0A1M6J827_9BACT</name>
<dbReference type="InterPro" id="IPR007263">
    <property type="entry name" value="DCC1-like"/>
</dbReference>
<evidence type="ECO:0000313" key="2">
    <source>
        <dbReference type="Proteomes" id="UP000184510"/>
    </source>
</evidence>
<dbReference type="OrthoDB" id="9785438at2"/>
<sequence>MNINEKIKLLEVYYDGGCGMCRRFMRWFREQEHAVEVVLLAYDSDEARERFPEIGDHEPSKLMVTRTDDGAVFRGAESWALCLWAIQKYRWIARRMASPVMLPLAQKICVLIAANRLKISKLLFGADDKKLAAEIEKLDAEECEDGSCHLEDEKE</sequence>
<reference evidence="1 2" key="1">
    <citation type="submission" date="2016-11" db="EMBL/GenBank/DDBJ databases">
        <authorList>
            <person name="Jaros S."/>
            <person name="Januszkiewicz K."/>
            <person name="Wedrychowicz H."/>
        </authorList>
    </citation>
    <scope>NUCLEOTIDE SEQUENCE [LARGE SCALE GENOMIC DNA]</scope>
    <source>
        <strain evidence="1 2">DSM 18772</strain>
    </source>
</reference>
<evidence type="ECO:0000313" key="1">
    <source>
        <dbReference type="EMBL" id="SHJ42850.1"/>
    </source>
</evidence>
<dbReference type="EMBL" id="FQYR01000003">
    <property type="protein sequence ID" value="SHJ42850.1"/>
    <property type="molecule type" value="Genomic_DNA"/>
</dbReference>
<organism evidence="1 2">
    <name type="scientific">Rubritalea squalenifaciens DSM 18772</name>
    <dbReference type="NCBI Taxonomy" id="1123071"/>
    <lineage>
        <taxon>Bacteria</taxon>
        <taxon>Pseudomonadati</taxon>
        <taxon>Verrucomicrobiota</taxon>
        <taxon>Verrucomicrobiia</taxon>
        <taxon>Verrucomicrobiales</taxon>
        <taxon>Rubritaleaceae</taxon>
        <taxon>Rubritalea</taxon>
    </lineage>
</organism>
<keyword evidence="2" id="KW-1185">Reference proteome</keyword>
<dbReference type="GO" id="GO:0015035">
    <property type="term" value="F:protein-disulfide reductase activity"/>
    <property type="evidence" value="ECO:0007669"/>
    <property type="project" value="InterPro"/>
</dbReference>
<dbReference type="AlphaFoldDB" id="A0A1M6J827"/>
<proteinExistence type="predicted"/>
<dbReference type="InParanoid" id="A0A1M6J827"/>
<accession>A0A1M6J827</accession>
<dbReference type="Pfam" id="PF04134">
    <property type="entry name" value="DCC1-like"/>
    <property type="match status" value="1"/>
</dbReference>
<dbReference type="RefSeq" id="WP_143183602.1">
    <property type="nucleotide sequence ID" value="NZ_FQYR01000003.1"/>
</dbReference>
<dbReference type="STRING" id="1123071.SAMN02745181_2036"/>
<gene>
    <name evidence="1" type="ORF">SAMN02745181_2036</name>
</gene>